<dbReference type="NCBIfam" id="TIGR00912">
    <property type="entry name" value="2A0309"/>
    <property type="match status" value="1"/>
</dbReference>
<dbReference type="AlphaFoldDB" id="A0A841THH2"/>
<name>A0A841THH2_9BACL</name>
<keyword evidence="10" id="KW-1185">Reference proteome</keyword>
<dbReference type="PANTHER" id="PTHR34975:SF2">
    <property type="entry name" value="SPORE GERMINATION PROTEIN A2"/>
    <property type="match status" value="1"/>
</dbReference>
<dbReference type="Proteomes" id="UP000574133">
    <property type="component" value="Unassembled WGS sequence"/>
</dbReference>
<evidence type="ECO:0000313" key="10">
    <source>
        <dbReference type="Proteomes" id="UP000574133"/>
    </source>
</evidence>
<accession>A0A841THH2</accession>
<evidence type="ECO:0000256" key="7">
    <source>
        <dbReference type="ARBA" id="ARBA00023136"/>
    </source>
</evidence>
<dbReference type="EMBL" id="JACJVN010000039">
    <property type="protein sequence ID" value="MBB6677901.1"/>
    <property type="molecule type" value="Genomic_DNA"/>
</dbReference>
<evidence type="ECO:0000256" key="6">
    <source>
        <dbReference type="ARBA" id="ARBA00022989"/>
    </source>
</evidence>
<feature type="transmembrane region" description="Helical" evidence="8">
    <location>
        <begin position="183"/>
        <end position="203"/>
    </location>
</feature>
<dbReference type="GO" id="GO:0016020">
    <property type="term" value="C:membrane"/>
    <property type="evidence" value="ECO:0007669"/>
    <property type="project" value="UniProtKB-SubCell"/>
</dbReference>
<comment type="subcellular location">
    <subcellularLocation>
        <location evidence="1">Membrane</location>
        <topology evidence="1">Multi-pass membrane protein</topology>
    </subcellularLocation>
</comment>
<feature type="transmembrane region" description="Helical" evidence="8">
    <location>
        <begin position="81"/>
        <end position="100"/>
    </location>
</feature>
<protein>
    <submittedName>
        <fullName evidence="9">Endospore germination permease</fullName>
    </submittedName>
</protein>
<proteinExistence type="inferred from homology"/>
<evidence type="ECO:0000256" key="3">
    <source>
        <dbReference type="ARBA" id="ARBA00022448"/>
    </source>
</evidence>
<feature type="transmembrane region" description="Helical" evidence="8">
    <location>
        <begin position="215"/>
        <end position="235"/>
    </location>
</feature>
<evidence type="ECO:0000256" key="1">
    <source>
        <dbReference type="ARBA" id="ARBA00004141"/>
    </source>
</evidence>
<keyword evidence="7 8" id="KW-0472">Membrane</keyword>
<keyword evidence="5 8" id="KW-0812">Transmembrane</keyword>
<keyword evidence="6 8" id="KW-1133">Transmembrane helix</keyword>
<dbReference type="InterPro" id="IPR004761">
    <property type="entry name" value="Spore_GerAB"/>
</dbReference>
<keyword evidence="3" id="KW-0813">Transport</keyword>
<evidence type="ECO:0000313" key="9">
    <source>
        <dbReference type="EMBL" id="MBB6677901.1"/>
    </source>
</evidence>
<feature type="transmembrane region" description="Helical" evidence="8">
    <location>
        <begin position="302"/>
        <end position="320"/>
    </location>
</feature>
<feature type="transmembrane region" description="Helical" evidence="8">
    <location>
        <begin position="271"/>
        <end position="290"/>
    </location>
</feature>
<feature type="transmembrane region" description="Helical" evidence="8">
    <location>
        <begin position="332"/>
        <end position="354"/>
    </location>
</feature>
<evidence type="ECO:0000256" key="8">
    <source>
        <dbReference type="SAM" id="Phobius"/>
    </source>
</evidence>
<comment type="caution">
    <text evidence="9">The sequence shown here is derived from an EMBL/GenBank/DDBJ whole genome shotgun (WGS) entry which is preliminary data.</text>
</comment>
<feature type="transmembrane region" description="Helical" evidence="8">
    <location>
        <begin position="120"/>
        <end position="138"/>
    </location>
</feature>
<evidence type="ECO:0000256" key="4">
    <source>
        <dbReference type="ARBA" id="ARBA00022544"/>
    </source>
</evidence>
<evidence type="ECO:0000256" key="2">
    <source>
        <dbReference type="ARBA" id="ARBA00007998"/>
    </source>
</evidence>
<evidence type="ECO:0000256" key="5">
    <source>
        <dbReference type="ARBA" id="ARBA00022692"/>
    </source>
</evidence>
<dbReference type="PANTHER" id="PTHR34975">
    <property type="entry name" value="SPORE GERMINATION PROTEIN A2"/>
    <property type="match status" value="1"/>
</dbReference>
<comment type="similarity">
    <text evidence="2">Belongs to the amino acid-polyamine-organocation (APC) superfamily. Spore germination protein (SGP) (TC 2.A.3.9) family.</text>
</comment>
<feature type="transmembrane region" description="Helical" evidence="8">
    <location>
        <begin position="143"/>
        <end position="163"/>
    </location>
</feature>
<reference evidence="9 10" key="1">
    <citation type="submission" date="2020-08" db="EMBL/GenBank/DDBJ databases">
        <title>Cohnella phylogeny.</title>
        <authorList>
            <person name="Dunlap C."/>
        </authorList>
    </citation>
    <scope>NUCLEOTIDE SEQUENCE [LARGE SCALE GENOMIC DNA]</scope>
    <source>
        <strain evidence="9 10">DSM 103658</strain>
    </source>
</reference>
<gene>
    <name evidence="9" type="ORF">H4Q31_11260</name>
</gene>
<dbReference type="RefSeq" id="WP_185179173.1">
    <property type="nucleotide sequence ID" value="NZ_CBCSEP010000017.1"/>
</dbReference>
<organism evidence="9 10">
    <name type="scientific">Cohnella lubricantis</name>
    <dbReference type="NCBI Taxonomy" id="2163172"/>
    <lineage>
        <taxon>Bacteria</taxon>
        <taxon>Bacillati</taxon>
        <taxon>Bacillota</taxon>
        <taxon>Bacilli</taxon>
        <taxon>Bacillales</taxon>
        <taxon>Paenibacillaceae</taxon>
        <taxon>Cohnella</taxon>
    </lineage>
</organism>
<keyword evidence="4" id="KW-0309">Germination</keyword>
<sequence>MPIPHKISFLQACMMLLLMNGLSSHVIVNPMLLDASGRDAWITVICVAVLFLPWCMLLGFLMKRTEQHKLQPWIAERTHPIVSWLLTVPLILLFYLIGGMTVIHTTTWTLTNYLPETPKIVLITAVTLICLFCVLWGIRILALVSTILLPFVVGLGIFVAVSNVSEKNYHLLQPMLEHGWTPVLNGLIYAGGSLTELIAFVLLQHRISTKVRSWQLIVFGLVSLYIMFGPTIGAITEFGPMEAAKQIESPYEQWRLVRLGPYVEHLDFFSIYQWLSGAVIRIGLSVFLMVELLPIENRFIQKWIVIGVIASYVAASMAPINEYSLYLWMYRIYFPIALTVMVSASILWFAVSFLKQNGKREARA</sequence>
<dbReference type="GO" id="GO:0009847">
    <property type="term" value="P:spore germination"/>
    <property type="evidence" value="ECO:0007669"/>
    <property type="project" value="InterPro"/>
</dbReference>
<dbReference type="Pfam" id="PF03845">
    <property type="entry name" value="Spore_permease"/>
    <property type="match status" value="1"/>
</dbReference>
<feature type="transmembrane region" description="Helical" evidence="8">
    <location>
        <begin position="40"/>
        <end position="61"/>
    </location>
</feature>